<dbReference type="Proteomes" id="UP001139103">
    <property type="component" value="Unassembled WGS sequence"/>
</dbReference>
<name>A0A9X1SIL1_9BACT</name>
<gene>
    <name evidence="1" type="ORF">LOC68_07085</name>
</gene>
<organism evidence="1 2">
    <name type="scientific">Blastopirellula sediminis</name>
    <dbReference type="NCBI Taxonomy" id="2894196"/>
    <lineage>
        <taxon>Bacteria</taxon>
        <taxon>Pseudomonadati</taxon>
        <taxon>Planctomycetota</taxon>
        <taxon>Planctomycetia</taxon>
        <taxon>Pirellulales</taxon>
        <taxon>Pirellulaceae</taxon>
        <taxon>Blastopirellula</taxon>
    </lineage>
</organism>
<dbReference type="RefSeq" id="WP_230217162.1">
    <property type="nucleotide sequence ID" value="NZ_JAJKFT010000004.1"/>
</dbReference>
<evidence type="ECO:0000313" key="2">
    <source>
        <dbReference type="Proteomes" id="UP001139103"/>
    </source>
</evidence>
<accession>A0A9X1SIL1</accession>
<reference evidence="1" key="1">
    <citation type="submission" date="2021-11" db="EMBL/GenBank/DDBJ databases">
        <title>Genome sequence.</title>
        <authorList>
            <person name="Sun Q."/>
        </authorList>
    </citation>
    <scope>NUCLEOTIDE SEQUENCE</scope>
    <source>
        <strain evidence="1">JC732</strain>
    </source>
</reference>
<comment type="caution">
    <text evidence="1">The sequence shown here is derived from an EMBL/GenBank/DDBJ whole genome shotgun (WGS) entry which is preliminary data.</text>
</comment>
<dbReference type="AlphaFoldDB" id="A0A9X1SIL1"/>
<evidence type="ECO:0000313" key="1">
    <source>
        <dbReference type="EMBL" id="MCC9628154.1"/>
    </source>
</evidence>
<protein>
    <submittedName>
        <fullName evidence="1">Uncharacterized protein</fullName>
    </submittedName>
</protein>
<keyword evidence="2" id="KW-1185">Reference proteome</keyword>
<dbReference type="EMBL" id="JAJKFT010000004">
    <property type="protein sequence ID" value="MCC9628154.1"/>
    <property type="molecule type" value="Genomic_DNA"/>
</dbReference>
<proteinExistence type="predicted"/>
<sequence length="105" mass="11614">MSTSRKNKLTCEETGSYLSLSAKPNPDKLHIVFSPSLGSLLSYATKEKGAPLTKGEVERILAKAPAIAVTKTQAIALRNDRGYEDIDPKRAYECWIEAQEEENDD</sequence>